<dbReference type="RefSeq" id="WP_082444765.1">
    <property type="nucleotide sequence ID" value="NZ_CXST01000004.1"/>
</dbReference>
<dbReference type="PROSITE" id="PS50042">
    <property type="entry name" value="CNMP_BINDING_3"/>
    <property type="match status" value="1"/>
</dbReference>
<dbReference type="OrthoDB" id="571714at2"/>
<name>A0A0M6YDN4_9HYPH</name>
<dbReference type="SUPFAM" id="SSF51206">
    <property type="entry name" value="cAMP-binding domain-like"/>
    <property type="match status" value="1"/>
</dbReference>
<dbReference type="EMBL" id="CXST01000004">
    <property type="protein sequence ID" value="CTQ46920.1"/>
    <property type="molecule type" value="Genomic_DNA"/>
</dbReference>
<reference evidence="3" key="1">
    <citation type="submission" date="2015-07" db="EMBL/GenBank/DDBJ databases">
        <authorList>
            <person name="Rodrigo-Torres Lidia"/>
            <person name="Arahal R.David."/>
        </authorList>
    </citation>
    <scope>NUCLEOTIDE SEQUENCE [LARGE SCALE GENOMIC DNA]</scope>
    <source>
        <strain evidence="3">CECT 4801</strain>
    </source>
</reference>
<dbReference type="InterPro" id="IPR018490">
    <property type="entry name" value="cNMP-bd_dom_sf"/>
</dbReference>
<evidence type="ECO:0000313" key="2">
    <source>
        <dbReference type="EMBL" id="CTQ46920.1"/>
    </source>
</evidence>
<dbReference type="InterPro" id="IPR014710">
    <property type="entry name" value="RmlC-like_jellyroll"/>
</dbReference>
<dbReference type="CDD" id="cd00038">
    <property type="entry name" value="CAP_ED"/>
    <property type="match status" value="1"/>
</dbReference>
<proteinExistence type="predicted"/>
<evidence type="ECO:0000313" key="3">
    <source>
        <dbReference type="Proteomes" id="UP000048926"/>
    </source>
</evidence>
<keyword evidence="3" id="KW-1185">Reference proteome</keyword>
<sequence length="187" mass="21059">MIAIMSMDIPSFFETSGTFERRVPAGAYLFHQNSKVENLFLVTAGEIQLVRHQTGGAALVLQRAFPGAVVAEASAFAETYHCDAIVRSDACVRGISRRRFLDLFRADPKLSEAWAARLAHEVQTTRLRSEILALRTVTERLDAWLAWHGTLPPKGEWHQIARQIAVSPEALYREIARRRRAKGLSFE</sequence>
<dbReference type="Pfam" id="PF00027">
    <property type="entry name" value="cNMP_binding"/>
    <property type="match status" value="1"/>
</dbReference>
<keyword evidence="2" id="KW-0238">DNA-binding</keyword>
<gene>
    <name evidence="2" type="ORF">LAL4801_05380</name>
</gene>
<dbReference type="AlphaFoldDB" id="A0A0M6YDN4"/>
<feature type="domain" description="Cyclic nucleotide-binding" evidence="1">
    <location>
        <begin position="20"/>
        <end position="104"/>
    </location>
</feature>
<organism evidence="2 3">
    <name type="scientific">Roseibium aggregatum</name>
    <dbReference type="NCBI Taxonomy" id="187304"/>
    <lineage>
        <taxon>Bacteria</taxon>
        <taxon>Pseudomonadati</taxon>
        <taxon>Pseudomonadota</taxon>
        <taxon>Alphaproteobacteria</taxon>
        <taxon>Hyphomicrobiales</taxon>
        <taxon>Stappiaceae</taxon>
        <taxon>Roseibium</taxon>
    </lineage>
</organism>
<accession>A0A0M6YDN4</accession>
<dbReference type="SMART" id="SM00100">
    <property type="entry name" value="cNMP"/>
    <property type="match status" value="1"/>
</dbReference>
<protein>
    <submittedName>
        <fullName evidence="2">DNA-binding transcriptional dual regulator Crp</fullName>
    </submittedName>
</protein>
<dbReference type="Gene3D" id="2.60.120.10">
    <property type="entry name" value="Jelly Rolls"/>
    <property type="match status" value="1"/>
</dbReference>
<dbReference type="Proteomes" id="UP000048926">
    <property type="component" value="Unassembled WGS sequence"/>
</dbReference>
<dbReference type="GO" id="GO:0003677">
    <property type="term" value="F:DNA binding"/>
    <property type="evidence" value="ECO:0007669"/>
    <property type="project" value="UniProtKB-KW"/>
</dbReference>
<dbReference type="InterPro" id="IPR000595">
    <property type="entry name" value="cNMP-bd_dom"/>
</dbReference>
<evidence type="ECO:0000259" key="1">
    <source>
        <dbReference type="PROSITE" id="PS50042"/>
    </source>
</evidence>